<comment type="caution">
    <text evidence="2">The sequence shown here is derived from an EMBL/GenBank/DDBJ whole genome shotgun (WGS) entry which is preliminary data.</text>
</comment>
<organism evidence="2 3">
    <name type="scientific">Acropora cervicornis</name>
    <name type="common">Staghorn coral</name>
    <dbReference type="NCBI Taxonomy" id="6130"/>
    <lineage>
        <taxon>Eukaryota</taxon>
        <taxon>Metazoa</taxon>
        <taxon>Cnidaria</taxon>
        <taxon>Anthozoa</taxon>
        <taxon>Hexacorallia</taxon>
        <taxon>Scleractinia</taxon>
        <taxon>Astrocoeniina</taxon>
        <taxon>Acroporidae</taxon>
        <taxon>Acropora</taxon>
    </lineage>
</organism>
<evidence type="ECO:0000256" key="1">
    <source>
        <dbReference type="SAM" id="MobiDB-lite"/>
    </source>
</evidence>
<dbReference type="PANTHER" id="PTHR34415">
    <property type="entry name" value="INTEGRASE CATALYTIC DOMAIN-CONTAINING PROTEIN"/>
    <property type="match status" value="1"/>
</dbReference>
<reference evidence="2" key="2">
    <citation type="journal article" date="2023" name="Science">
        <title>Genomic signatures of disease resistance in endangered staghorn corals.</title>
        <authorList>
            <person name="Vollmer S.V."/>
            <person name="Selwyn J.D."/>
            <person name="Despard B.A."/>
            <person name="Roesel C.L."/>
        </authorList>
    </citation>
    <scope>NUCLEOTIDE SEQUENCE</scope>
    <source>
        <strain evidence="2">K2</strain>
    </source>
</reference>
<dbReference type="EMBL" id="JARQWQ010000163">
    <property type="protein sequence ID" value="KAK2547886.1"/>
    <property type="molecule type" value="Genomic_DNA"/>
</dbReference>
<accession>A0AAD9PRT7</accession>
<dbReference type="Proteomes" id="UP001249851">
    <property type="component" value="Unassembled WGS sequence"/>
</dbReference>
<feature type="region of interest" description="Disordered" evidence="1">
    <location>
        <begin position="194"/>
        <end position="214"/>
    </location>
</feature>
<keyword evidence="3" id="KW-1185">Reference proteome</keyword>
<gene>
    <name evidence="2" type="ORF">P5673_032026</name>
</gene>
<feature type="compositionally biased region" description="Polar residues" evidence="1">
    <location>
        <begin position="203"/>
        <end position="214"/>
    </location>
</feature>
<evidence type="ECO:0000313" key="2">
    <source>
        <dbReference type="EMBL" id="KAK2547886.1"/>
    </source>
</evidence>
<dbReference type="AlphaFoldDB" id="A0AAD9PRT7"/>
<protein>
    <submittedName>
        <fullName evidence="2">Uncharacterized protein</fullName>
    </submittedName>
</protein>
<proteinExistence type="predicted"/>
<name>A0AAD9PRT7_ACRCE</name>
<evidence type="ECO:0000313" key="3">
    <source>
        <dbReference type="Proteomes" id="UP001249851"/>
    </source>
</evidence>
<feature type="non-terminal residue" evidence="2">
    <location>
        <position position="336"/>
    </location>
</feature>
<sequence>MRKRHFLKNQAVKQNSHQAWNDYKKARNEDTFSILFPILNPHGLRGIDETLQRELDTVQAVYFPPEVERYSSNALFEPTILTLCNTANDTLNEDLCENPEPGDGLTEVSEELIHKFLSVSCQSSLGPNEQPCSSLFTEATVFELRSQCLELTSDQLDMLILGRLDGHTKERVDIVPTTLLGRLLNLKSHLRSNGLTPRVHGNQKGTPHNRTPHSSLQNVVSFIDNYAQREGLSLPGRVPGYKSFRIKLLPTSTTKAELWRSYKHAAEDRGYTVVGYTKFVQTWNDFLPFIKIMQTSTDLCHTCQKNTEKISGCTSASEEDKISAVEAHQDHLRKAK</sequence>
<reference evidence="2" key="1">
    <citation type="journal article" date="2023" name="G3 (Bethesda)">
        <title>Whole genome assembly and annotation of the endangered Caribbean coral Acropora cervicornis.</title>
        <authorList>
            <person name="Selwyn J.D."/>
            <person name="Vollmer S.V."/>
        </authorList>
    </citation>
    <scope>NUCLEOTIDE SEQUENCE</scope>
    <source>
        <strain evidence="2">K2</strain>
    </source>
</reference>
<dbReference type="PANTHER" id="PTHR34415:SF1">
    <property type="entry name" value="INTEGRASE CATALYTIC DOMAIN-CONTAINING PROTEIN"/>
    <property type="match status" value="1"/>
</dbReference>